<feature type="region of interest" description="Disordered" evidence="1">
    <location>
        <begin position="279"/>
        <end position="309"/>
    </location>
</feature>
<feature type="compositionally biased region" description="Basic and acidic residues" evidence="1">
    <location>
        <begin position="10"/>
        <end position="24"/>
    </location>
</feature>
<dbReference type="Proteomes" id="UP000503462">
    <property type="component" value="Chromosome 1"/>
</dbReference>
<feature type="compositionally biased region" description="Low complexity" evidence="1">
    <location>
        <begin position="279"/>
        <end position="291"/>
    </location>
</feature>
<evidence type="ECO:0000313" key="3">
    <source>
        <dbReference type="Proteomes" id="UP000503462"/>
    </source>
</evidence>
<proteinExistence type="predicted"/>
<gene>
    <name evidence="2" type="ORF">AMS68_001894</name>
</gene>
<feature type="region of interest" description="Disordered" evidence="1">
    <location>
        <begin position="152"/>
        <end position="175"/>
    </location>
</feature>
<feature type="compositionally biased region" description="Polar residues" evidence="1">
    <location>
        <begin position="292"/>
        <end position="302"/>
    </location>
</feature>
<keyword evidence="3" id="KW-1185">Reference proteome</keyword>
<dbReference type="AlphaFoldDB" id="A0A6H0XNP3"/>
<sequence length="335" mass="36095">MNRCSSLFNPEDHRFDNDRESDHSSRVCDSRAKVNSNWCPRRLDSSPVGNGDYGQPLAIGHNSSVFFDNAHGVVGYTARNDMQVSVQQSHGKQAYEGSVFSNDITDEDMALAGYNMCDNANVSHMSCEGRSSTSTSQHMLTMEGIDGHASYSQQAIQDASHHDPFRSSSPDSAAPAFRQLSSWQNRADVLEDESQVGVKPCRAVDSHSKTLDWLDWLDTTMDSSEDAISAGHGPELHVDPAVTSQECECSFGAGSDFQGGLDLANTPSAWSFDTGDMSMAMSSQASPQGSQDHASLTTTMSGGQAEAEAPLSGLFSSARRCERSPASLCFQAHEA</sequence>
<organism evidence="2 3">
    <name type="scientific">Peltaster fructicola</name>
    <dbReference type="NCBI Taxonomy" id="286661"/>
    <lineage>
        <taxon>Eukaryota</taxon>
        <taxon>Fungi</taxon>
        <taxon>Dikarya</taxon>
        <taxon>Ascomycota</taxon>
        <taxon>Pezizomycotina</taxon>
        <taxon>Dothideomycetes</taxon>
        <taxon>Dothideomycetes incertae sedis</taxon>
        <taxon>Peltaster</taxon>
    </lineage>
</organism>
<evidence type="ECO:0000256" key="1">
    <source>
        <dbReference type="SAM" id="MobiDB-lite"/>
    </source>
</evidence>
<dbReference type="EMBL" id="CP051139">
    <property type="protein sequence ID" value="QIW96376.1"/>
    <property type="molecule type" value="Genomic_DNA"/>
</dbReference>
<reference evidence="2 3" key="1">
    <citation type="journal article" date="2016" name="Sci. Rep.">
        <title>Peltaster fructicola genome reveals evolution from an invasive phytopathogen to an ectophytic parasite.</title>
        <authorList>
            <person name="Xu C."/>
            <person name="Chen H."/>
            <person name="Gleason M.L."/>
            <person name="Xu J.R."/>
            <person name="Liu H."/>
            <person name="Zhang R."/>
            <person name="Sun G."/>
        </authorList>
    </citation>
    <scope>NUCLEOTIDE SEQUENCE [LARGE SCALE GENOMIC DNA]</scope>
    <source>
        <strain evidence="2 3">LNHT1506</strain>
    </source>
</reference>
<feature type="region of interest" description="Disordered" evidence="1">
    <location>
        <begin position="1"/>
        <end position="24"/>
    </location>
</feature>
<name>A0A6H0XNP3_9PEZI</name>
<accession>A0A6H0XNP3</accession>
<protein>
    <submittedName>
        <fullName evidence="2">Uncharacterized protein</fullName>
    </submittedName>
</protein>
<evidence type="ECO:0000313" key="2">
    <source>
        <dbReference type="EMBL" id="QIW96376.1"/>
    </source>
</evidence>